<dbReference type="InterPro" id="IPR013083">
    <property type="entry name" value="Znf_RING/FYVE/PHD"/>
</dbReference>
<dbReference type="Pfam" id="PF02318">
    <property type="entry name" value="FYVE_2"/>
    <property type="match status" value="1"/>
</dbReference>
<dbReference type="CDD" id="cd15765">
    <property type="entry name" value="FYVE_Slp3"/>
    <property type="match status" value="1"/>
</dbReference>
<evidence type="ECO:0000256" key="1">
    <source>
        <dbReference type="ARBA" id="ARBA00004170"/>
    </source>
</evidence>
<dbReference type="PANTHER" id="PTHR45716">
    <property type="entry name" value="BITESIZE, ISOFORM I"/>
    <property type="match status" value="1"/>
</dbReference>
<feature type="non-terminal residue" evidence="6">
    <location>
        <position position="623"/>
    </location>
</feature>
<dbReference type="InterPro" id="IPR010911">
    <property type="entry name" value="Rab_BD"/>
</dbReference>
<evidence type="ECO:0000313" key="7">
    <source>
        <dbReference type="Proteomes" id="UP000532908"/>
    </source>
</evidence>
<dbReference type="EMBL" id="VWZL01004546">
    <property type="protein sequence ID" value="NXG91131.1"/>
    <property type="molecule type" value="Genomic_DNA"/>
</dbReference>
<organism evidence="6 7">
    <name type="scientific">Stercorarius parasiticus</name>
    <name type="common">Parasitic jaeger</name>
    <name type="synonym">Arctic skua</name>
    <dbReference type="NCBI Taxonomy" id="54059"/>
    <lineage>
        <taxon>Eukaryota</taxon>
        <taxon>Metazoa</taxon>
        <taxon>Chordata</taxon>
        <taxon>Craniata</taxon>
        <taxon>Vertebrata</taxon>
        <taxon>Euteleostomi</taxon>
        <taxon>Archelosauria</taxon>
        <taxon>Archosauria</taxon>
        <taxon>Dinosauria</taxon>
        <taxon>Saurischia</taxon>
        <taxon>Theropoda</taxon>
        <taxon>Coelurosauria</taxon>
        <taxon>Aves</taxon>
        <taxon>Neognathae</taxon>
        <taxon>Neoaves</taxon>
        <taxon>Charadriiformes</taxon>
        <taxon>Stercorariidae</taxon>
        <taxon>Stercorarius</taxon>
    </lineage>
</organism>
<dbReference type="SMART" id="SM00239">
    <property type="entry name" value="C2"/>
    <property type="match status" value="2"/>
</dbReference>
<keyword evidence="2" id="KW-0677">Repeat</keyword>
<protein>
    <submittedName>
        <fullName evidence="6">SYTL3 protein</fullName>
    </submittedName>
</protein>
<dbReference type="SUPFAM" id="SSF49562">
    <property type="entry name" value="C2 domain (Calcium/lipid-binding domain, CaLB)"/>
    <property type="match status" value="2"/>
</dbReference>
<keyword evidence="7" id="KW-1185">Reference proteome</keyword>
<dbReference type="Gene3D" id="2.60.40.150">
    <property type="entry name" value="C2 domain"/>
    <property type="match status" value="2"/>
</dbReference>
<feature type="non-terminal residue" evidence="6">
    <location>
        <position position="1"/>
    </location>
</feature>
<keyword evidence="3" id="KW-0472">Membrane</keyword>
<name>A0A7K9FRB8_STEPR</name>
<evidence type="ECO:0000259" key="5">
    <source>
        <dbReference type="PROSITE" id="PS50916"/>
    </source>
</evidence>
<dbReference type="InterPro" id="IPR043567">
    <property type="entry name" value="SYTL1-5_C2B"/>
</dbReference>
<dbReference type="Gene3D" id="3.30.40.10">
    <property type="entry name" value="Zinc/RING finger domain, C3HC4 (zinc finger)"/>
    <property type="match status" value="1"/>
</dbReference>
<dbReference type="Proteomes" id="UP000532908">
    <property type="component" value="Unassembled WGS sequence"/>
</dbReference>
<dbReference type="PROSITE" id="PS50004">
    <property type="entry name" value="C2"/>
    <property type="match status" value="2"/>
</dbReference>
<dbReference type="InterPro" id="IPR000008">
    <property type="entry name" value="C2_dom"/>
</dbReference>
<evidence type="ECO:0000313" key="6">
    <source>
        <dbReference type="EMBL" id="NXG91131.1"/>
    </source>
</evidence>
<comment type="caution">
    <text evidence="6">The sequence shown here is derived from an EMBL/GenBank/DDBJ whole genome shotgun (WGS) entry which is preliminary data.</text>
</comment>
<dbReference type="SUPFAM" id="SSF57903">
    <property type="entry name" value="FYVE/PHD zinc finger"/>
    <property type="match status" value="1"/>
</dbReference>
<dbReference type="GO" id="GO:0005886">
    <property type="term" value="C:plasma membrane"/>
    <property type="evidence" value="ECO:0007669"/>
    <property type="project" value="TreeGrafter"/>
</dbReference>
<dbReference type="AlphaFoldDB" id="A0A7K9FRB8"/>
<dbReference type="InterPro" id="IPR041282">
    <property type="entry name" value="FYVE_2"/>
</dbReference>
<dbReference type="PROSITE" id="PS50916">
    <property type="entry name" value="RABBD"/>
    <property type="match status" value="1"/>
</dbReference>
<dbReference type="GO" id="GO:0031267">
    <property type="term" value="F:small GTPase binding"/>
    <property type="evidence" value="ECO:0007669"/>
    <property type="project" value="InterPro"/>
</dbReference>
<dbReference type="FunFam" id="2.60.40.150:FF:000006">
    <property type="entry name" value="Synaptotagmin-like 5, isoform CRA_a"/>
    <property type="match status" value="1"/>
</dbReference>
<comment type="subcellular location">
    <subcellularLocation>
        <location evidence="1">Membrane</location>
        <topology evidence="1">Peripheral membrane protein</topology>
    </subcellularLocation>
</comment>
<dbReference type="PANTHER" id="PTHR45716:SF1">
    <property type="entry name" value="SYNAPTOTAGMIN-LIKE PROTEIN 3"/>
    <property type="match status" value="1"/>
</dbReference>
<dbReference type="InterPro" id="IPR035892">
    <property type="entry name" value="C2_domain_sf"/>
</dbReference>
<dbReference type="Pfam" id="PF00168">
    <property type="entry name" value="C2"/>
    <property type="match status" value="2"/>
</dbReference>
<proteinExistence type="predicted"/>
<evidence type="ECO:0000256" key="2">
    <source>
        <dbReference type="ARBA" id="ARBA00022737"/>
    </source>
</evidence>
<dbReference type="FunFam" id="3.30.40.10:FF:000018">
    <property type="entry name" value="Synaptotagmin-like 5, isoform CRA_a"/>
    <property type="match status" value="1"/>
</dbReference>
<evidence type="ECO:0000256" key="3">
    <source>
        <dbReference type="ARBA" id="ARBA00023136"/>
    </source>
</evidence>
<evidence type="ECO:0000259" key="4">
    <source>
        <dbReference type="PROSITE" id="PS50004"/>
    </source>
</evidence>
<dbReference type="GO" id="GO:0006886">
    <property type="term" value="P:intracellular protein transport"/>
    <property type="evidence" value="ECO:0007669"/>
    <property type="project" value="InterPro"/>
</dbReference>
<dbReference type="InterPro" id="IPR011011">
    <property type="entry name" value="Znf_FYVE_PHD"/>
</dbReference>
<accession>A0A7K9FRB8</accession>
<gene>
    <name evidence="6" type="primary">Sytl3</name>
    <name evidence="6" type="ORF">STEPAR_R10109</name>
</gene>
<feature type="domain" description="RabBD" evidence="5">
    <location>
        <begin position="4"/>
        <end position="122"/>
    </location>
</feature>
<dbReference type="CDD" id="cd04020">
    <property type="entry name" value="C2B_SLP_1-2-3-4"/>
    <property type="match status" value="1"/>
</dbReference>
<reference evidence="6 7" key="1">
    <citation type="submission" date="2019-09" db="EMBL/GenBank/DDBJ databases">
        <title>Bird 10,000 Genomes (B10K) Project - Family phase.</title>
        <authorList>
            <person name="Zhang G."/>
        </authorList>
    </citation>
    <scope>NUCLEOTIDE SEQUENCE [LARGE SCALE GENOMIC DNA]</scope>
    <source>
        <strain evidence="6">B10K-DU-001-20</strain>
        <tissue evidence="6">Muscle</tissue>
    </source>
</reference>
<dbReference type="GO" id="GO:0042043">
    <property type="term" value="F:neurexin family protein binding"/>
    <property type="evidence" value="ECO:0007669"/>
    <property type="project" value="TreeGrafter"/>
</dbReference>
<feature type="domain" description="C2" evidence="4">
    <location>
        <begin position="307"/>
        <end position="432"/>
    </location>
</feature>
<dbReference type="GO" id="GO:0006887">
    <property type="term" value="P:exocytosis"/>
    <property type="evidence" value="ECO:0007669"/>
    <property type="project" value="TreeGrafter"/>
</dbReference>
<sequence length="623" mass="70727">MACEFNLNFLQGLEREAVLEVLYHDQMVRKTEEERIRKLNLQLQQLRWKGARNVSHEYQERSCARCQKSLGLLMNRGAVCNGCSHRVCSECRVCLNPCLWKCTVCYAHGDVKVKAGEWFFEERAKKYPGEGRHETVGAKLLKSYQKLSKISVVPPTPPPFTESTAGSNMTVDELRQSKSFNKSVENLFLSLTTHIKKISKSQNDMADRRLLTTDYGQNMERRKQRRSQSDTAINITSRMKSTPSLQQLIAGAQNDSEILTKKKCQEEEDMTTSPTSDAVFCDGRKHGSLYSLNSTCTESGNFSKANITGEIEFAIRYIFKACILEICIKGCKNLAYGEEKKKKCNPYVKVYLLPDKSPRSKRKTAVKKSTVDPEFDESLKYKIEYSQLGSRKLQISVWHAGALKYRVFLGEVVIPLAAWNFEDNSMQLFNWYQLKPKLEKPEDDLVRYSGELLVSARLSVPDQYKNFQFEANWLFNVMNSPVSGKKDEGVPNCQLQVMISGAKNLPLLRSDGVPNSFVKGCLILPDQAEVKRKSPVLKKAACPQWKHLFVFDGVTPAQLQQSCLHLTVWEQSAFSSSDQFLGGAKLGAKESFGCTDLASLSVRQWQEVLRSPNVWMDFTLVLH</sequence>
<feature type="domain" description="C2" evidence="4">
    <location>
        <begin position="476"/>
        <end position="610"/>
    </location>
</feature>
<dbReference type="GO" id="GO:0070382">
    <property type="term" value="C:exocytic vesicle"/>
    <property type="evidence" value="ECO:0007669"/>
    <property type="project" value="TreeGrafter"/>
</dbReference>